<reference evidence="1 2" key="1">
    <citation type="submission" date="2017-03" db="EMBL/GenBank/DDBJ databases">
        <title>Genome of the blue death feigning beetle - Asbolus verrucosus.</title>
        <authorList>
            <person name="Rider S.D."/>
        </authorList>
    </citation>
    <scope>NUCLEOTIDE SEQUENCE [LARGE SCALE GENOMIC DNA]</scope>
    <source>
        <strain evidence="1">Butters</strain>
        <tissue evidence="1">Head and leg muscle</tissue>
    </source>
</reference>
<name>A0A482VR34_ASBVE</name>
<evidence type="ECO:0000313" key="1">
    <source>
        <dbReference type="EMBL" id="RZC34828.1"/>
    </source>
</evidence>
<dbReference type="Proteomes" id="UP000292052">
    <property type="component" value="Unassembled WGS sequence"/>
</dbReference>
<gene>
    <name evidence="1" type="ORF">BDFB_013209</name>
</gene>
<dbReference type="EMBL" id="QDEB01076439">
    <property type="protein sequence ID" value="RZC34828.1"/>
    <property type="molecule type" value="Genomic_DNA"/>
</dbReference>
<evidence type="ECO:0000313" key="2">
    <source>
        <dbReference type="Proteomes" id="UP000292052"/>
    </source>
</evidence>
<keyword evidence="2" id="KW-1185">Reference proteome</keyword>
<dbReference type="AlphaFoldDB" id="A0A482VR34"/>
<proteinExistence type="predicted"/>
<protein>
    <submittedName>
        <fullName evidence="1">Uncharacterized protein</fullName>
    </submittedName>
</protein>
<accession>A0A482VR34</accession>
<comment type="caution">
    <text evidence="1">The sequence shown here is derived from an EMBL/GenBank/DDBJ whole genome shotgun (WGS) entry which is preliminary data.</text>
</comment>
<organism evidence="1 2">
    <name type="scientific">Asbolus verrucosus</name>
    <name type="common">Desert ironclad beetle</name>
    <dbReference type="NCBI Taxonomy" id="1661398"/>
    <lineage>
        <taxon>Eukaryota</taxon>
        <taxon>Metazoa</taxon>
        <taxon>Ecdysozoa</taxon>
        <taxon>Arthropoda</taxon>
        <taxon>Hexapoda</taxon>
        <taxon>Insecta</taxon>
        <taxon>Pterygota</taxon>
        <taxon>Neoptera</taxon>
        <taxon>Endopterygota</taxon>
        <taxon>Coleoptera</taxon>
        <taxon>Polyphaga</taxon>
        <taxon>Cucujiformia</taxon>
        <taxon>Tenebrionidae</taxon>
        <taxon>Pimeliinae</taxon>
        <taxon>Asbolus</taxon>
    </lineage>
</organism>
<sequence length="24" mass="2641">MAMLNMLSRIHSFTATTIGFVTPT</sequence>